<dbReference type="Gene3D" id="2.120.10.30">
    <property type="entry name" value="TolB, C-terminal domain"/>
    <property type="match status" value="1"/>
</dbReference>
<protein>
    <submittedName>
        <fullName evidence="2">Glucose/arabinose dehydrogenase, beta-propeller fold</fullName>
    </submittedName>
</protein>
<dbReference type="RefSeq" id="WP_078753239.1">
    <property type="nucleotide sequence ID" value="NZ_FUXU01000041.1"/>
</dbReference>
<dbReference type="InterPro" id="IPR011041">
    <property type="entry name" value="Quinoprot_gluc/sorb_DH_b-prop"/>
</dbReference>
<feature type="domain" description="Glucose/Sorbosone dehydrogenase" evidence="1">
    <location>
        <begin position="39"/>
        <end position="366"/>
    </location>
</feature>
<dbReference type="SUPFAM" id="SSF50952">
    <property type="entry name" value="Soluble quinoprotein glucose dehydrogenase"/>
    <property type="match status" value="1"/>
</dbReference>
<dbReference type="InterPro" id="IPR011042">
    <property type="entry name" value="6-blade_b-propeller_TolB-like"/>
</dbReference>
<proteinExistence type="predicted"/>
<gene>
    <name evidence="2" type="ORF">SAMN02745132_02982</name>
</gene>
<accession>A0A1T4V0K8</accession>
<dbReference type="PANTHER" id="PTHR19328:SF75">
    <property type="entry name" value="ALDOSE SUGAR DEHYDROGENASE YLII"/>
    <property type="match status" value="1"/>
</dbReference>
<sequence>MRKFALIAVILTALPPATYGEAIHSDKHEFVVETLASELNHPWSLVFLPSGEMLVSERNGQLVKIDRNGTSIPINGLPENLVARGQGGLLGLALASDFEKTGTVFIAYSEGGEHRKSGTAVAKGTLSGTELTQIQTLFSQQPKLGGSRHYGGRLVATDNSLFVALGDRGNQDKAQQNNSHTGTLVRLTYDGAPYPENPYTHHAEVLPEIYSYGHRNIQGMTLSNDGKTLWTHEHGPQGGDELNAITAGANYGWPTITYGVNYGTGTSIGIGTETEGMKQPIHYWVPSIAPSGMAMIQGSQFKHWAGDILLGSLKFGLLVRLEMEKGVVVREERMLDGKYGRIRDVIEGPDGYIYLLTDSSNGKILRLAPAP</sequence>
<dbReference type="OrthoDB" id="9770043at2"/>
<organism evidence="2 3">
    <name type="scientific">Enterovibrio nigricans DSM 22720</name>
    <dbReference type="NCBI Taxonomy" id="1121868"/>
    <lineage>
        <taxon>Bacteria</taxon>
        <taxon>Pseudomonadati</taxon>
        <taxon>Pseudomonadota</taxon>
        <taxon>Gammaproteobacteria</taxon>
        <taxon>Vibrionales</taxon>
        <taxon>Vibrionaceae</taxon>
        <taxon>Enterovibrio</taxon>
    </lineage>
</organism>
<dbReference type="EMBL" id="FUXU01000041">
    <property type="protein sequence ID" value="SKA58503.1"/>
    <property type="molecule type" value="Genomic_DNA"/>
</dbReference>
<dbReference type="AlphaFoldDB" id="A0A1T4V0K8"/>
<dbReference type="Pfam" id="PF07995">
    <property type="entry name" value="GSDH"/>
    <property type="match status" value="1"/>
</dbReference>
<name>A0A1T4V0K8_9GAMM</name>
<dbReference type="PANTHER" id="PTHR19328">
    <property type="entry name" value="HEDGEHOG-INTERACTING PROTEIN"/>
    <property type="match status" value="1"/>
</dbReference>
<evidence type="ECO:0000313" key="3">
    <source>
        <dbReference type="Proteomes" id="UP000190162"/>
    </source>
</evidence>
<evidence type="ECO:0000259" key="1">
    <source>
        <dbReference type="Pfam" id="PF07995"/>
    </source>
</evidence>
<dbReference type="InterPro" id="IPR012938">
    <property type="entry name" value="Glc/Sorbosone_DH"/>
</dbReference>
<reference evidence="3" key="1">
    <citation type="submission" date="2017-02" db="EMBL/GenBank/DDBJ databases">
        <authorList>
            <person name="Varghese N."/>
            <person name="Submissions S."/>
        </authorList>
    </citation>
    <scope>NUCLEOTIDE SEQUENCE [LARGE SCALE GENOMIC DNA]</scope>
    <source>
        <strain evidence="3">DSM 22720</strain>
    </source>
</reference>
<keyword evidence="3" id="KW-1185">Reference proteome</keyword>
<evidence type="ECO:0000313" key="2">
    <source>
        <dbReference type="EMBL" id="SKA58503.1"/>
    </source>
</evidence>
<dbReference type="Proteomes" id="UP000190162">
    <property type="component" value="Unassembled WGS sequence"/>
</dbReference>